<dbReference type="Pfam" id="PF07883">
    <property type="entry name" value="Cupin_2"/>
    <property type="match status" value="1"/>
</dbReference>
<comment type="caution">
    <text evidence="5">The sequence shown here is derived from an EMBL/GenBank/DDBJ whole genome shotgun (WGS) entry which is preliminary data.</text>
</comment>
<dbReference type="PROSITE" id="PS01124">
    <property type="entry name" value="HTH_ARAC_FAMILY_2"/>
    <property type="match status" value="1"/>
</dbReference>
<reference evidence="5 6" key="1">
    <citation type="submission" date="2018-08" db="EMBL/GenBank/DDBJ databases">
        <title>A genome reference for cultivated species of the human gut microbiota.</title>
        <authorList>
            <person name="Zou Y."/>
            <person name="Xue W."/>
            <person name="Luo G."/>
        </authorList>
    </citation>
    <scope>NUCLEOTIDE SEQUENCE [LARGE SCALE GENOMIC DNA]</scope>
    <source>
        <strain evidence="5 6">TM09-12</strain>
    </source>
</reference>
<dbReference type="InterPro" id="IPR011051">
    <property type="entry name" value="RmlC_Cupin_sf"/>
</dbReference>
<name>A0A374PD59_9FIRM</name>
<evidence type="ECO:0000256" key="3">
    <source>
        <dbReference type="ARBA" id="ARBA00023163"/>
    </source>
</evidence>
<dbReference type="InterPro" id="IPR009057">
    <property type="entry name" value="Homeodomain-like_sf"/>
</dbReference>
<dbReference type="SUPFAM" id="SSF51182">
    <property type="entry name" value="RmlC-like cupins"/>
    <property type="match status" value="1"/>
</dbReference>
<dbReference type="GO" id="GO:0043565">
    <property type="term" value="F:sequence-specific DNA binding"/>
    <property type="evidence" value="ECO:0007669"/>
    <property type="project" value="InterPro"/>
</dbReference>
<dbReference type="InterPro" id="IPR018060">
    <property type="entry name" value="HTH_AraC"/>
</dbReference>
<proteinExistence type="predicted"/>
<dbReference type="InterPro" id="IPR013096">
    <property type="entry name" value="Cupin_2"/>
</dbReference>
<gene>
    <name evidence="5" type="ORF">DXD79_00630</name>
</gene>
<evidence type="ECO:0000313" key="5">
    <source>
        <dbReference type="EMBL" id="RGJ07955.1"/>
    </source>
</evidence>
<dbReference type="GO" id="GO:0003700">
    <property type="term" value="F:DNA-binding transcription factor activity"/>
    <property type="evidence" value="ECO:0007669"/>
    <property type="project" value="InterPro"/>
</dbReference>
<dbReference type="AlphaFoldDB" id="A0A374PD59"/>
<organism evidence="5 6">
    <name type="scientific">Hungatella hathewayi</name>
    <dbReference type="NCBI Taxonomy" id="154046"/>
    <lineage>
        <taxon>Bacteria</taxon>
        <taxon>Bacillati</taxon>
        <taxon>Bacillota</taxon>
        <taxon>Clostridia</taxon>
        <taxon>Lachnospirales</taxon>
        <taxon>Lachnospiraceae</taxon>
        <taxon>Hungatella</taxon>
    </lineage>
</organism>
<protein>
    <submittedName>
        <fullName evidence="5">AraC family transcriptional regulator</fullName>
    </submittedName>
</protein>
<evidence type="ECO:0000259" key="4">
    <source>
        <dbReference type="PROSITE" id="PS01124"/>
    </source>
</evidence>
<dbReference type="Proteomes" id="UP000263014">
    <property type="component" value="Unassembled WGS sequence"/>
</dbReference>
<dbReference type="SMART" id="SM00342">
    <property type="entry name" value="HTH_ARAC"/>
    <property type="match status" value="1"/>
</dbReference>
<dbReference type="PANTHER" id="PTHR43280">
    <property type="entry name" value="ARAC-FAMILY TRANSCRIPTIONAL REGULATOR"/>
    <property type="match status" value="1"/>
</dbReference>
<dbReference type="Pfam" id="PF12833">
    <property type="entry name" value="HTH_18"/>
    <property type="match status" value="1"/>
</dbReference>
<keyword evidence="3" id="KW-0804">Transcription</keyword>
<accession>A0A374PD59</accession>
<evidence type="ECO:0000256" key="2">
    <source>
        <dbReference type="ARBA" id="ARBA00023125"/>
    </source>
</evidence>
<evidence type="ECO:0000313" key="6">
    <source>
        <dbReference type="Proteomes" id="UP000263014"/>
    </source>
</evidence>
<keyword evidence="1" id="KW-0805">Transcription regulation</keyword>
<dbReference type="CDD" id="cd06996">
    <property type="entry name" value="cupin_Lmo2851-like_N"/>
    <property type="match status" value="1"/>
</dbReference>
<sequence length="322" mass="37866">MQRLEYLDTFLRQRKPSELKYLETGELSKSYSEMKYTVQNGQKLYIFDGYIPQNEDFTIRRHNRFSPVPEHIHNFIEISYVYNGEFTQIIDGREVTLKKGELCLIDTNVPHSIAPTGEDDIIINILITKEYFRNELLMNSFSKGIITDFILEVISETANHRQYIIFKNKEFTQIHSLICEMLMETFFPAIGSSEAVGHYLNIFFIKLVRDFDYETNGQTSRQDTEILEILKYLETNIDDISLSALARKFNYSPNYLSTLLKKKTGKSYSEIILEKRLNKARVLLTTTDMNINEIAAQSGFNNPTFFYKKYKEKFKRFPSQRK</sequence>
<dbReference type="RefSeq" id="WP_117630412.1">
    <property type="nucleotide sequence ID" value="NZ_QSON01000001.1"/>
</dbReference>
<dbReference type="PANTHER" id="PTHR43280:SF28">
    <property type="entry name" value="HTH-TYPE TRANSCRIPTIONAL ACTIVATOR RHAS"/>
    <property type="match status" value="1"/>
</dbReference>
<dbReference type="EMBL" id="QSON01000001">
    <property type="protein sequence ID" value="RGJ07955.1"/>
    <property type="molecule type" value="Genomic_DNA"/>
</dbReference>
<evidence type="ECO:0000256" key="1">
    <source>
        <dbReference type="ARBA" id="ARBA00023015"/>
    </source>
</evidence>
<dbReference type="Gene3D" id="1.10.10.60">
    <property type="entry name" value="Homeodomain-like"/>
    <property type="match status" value="2"/>
</dbReference>
<dbReference type="InterPro" id="IPR014710">
    <property type="entry name" value="RmlC-like_jellyroll"/>
</dbReference>
<feature type="domain" description="HTH araC/xylS-type" evidence="4">
    <location>
        <begin position="227"/>
        <end position="322"/>
    </location>
</feature>
<dbReference type="SUPFAM" id="SSF46689">
    <property type="entry name" value="Homeodomain-like"/>
    <property type="match status" value="1"/>
</dbReference>
<dbReference type="Gene3D" id="2.60.120.10">
    <property type="entry name" value="Jelly Rolls"/>
    <property type="match status" value="1"/>
</dbReference>
<keyword evidence="2" id="KW-0238">DNA-binding</keyword>